<reference evidence="2 3" key="1">
    <citation type="journal article" date="2012" name="Genome Biol.">
        <title>Genome and low-iron response of an oceanic diatom adapted to chronic iron limitation.</title>
        <authorList>
            <person name="Lommer M."/>
            <person name="Specht M."/>
            <person name="Roy A.S."/>
            <person name="Kraemer L."/>
            <person name="Andreson R."/>
            <person name="Gutowska M.A."/>
            <person name="Wolf J."/>
            <person name="Bergner S.V."/>
            <person name="Schilhabel M.B."/>
            <person name="Klostermeier U.C."/>
            <person name="Beiko R.G."/>
            <person name="Rosenstiel P."/>
            <person name="Hippler M."/>
            <person name="Laroche J."/>
        </authorList>
    </citation>
    <scope>NUCLEOTIDE SEQUENCE [LARGE SCALE GENOMIC DNA]</scope>
    <source>
        <strain evidence="2 3">CCMP1005</strain>
    </source>
</reference>
<keyword evidence="3" id="KW-1185">Reference proteome</keyword>
<evidence type="ECO:0000313" key="3">
    <source>
        <dbReference type="Proteomes" id="UP000266841"/>
    </source>
</evidence>
<dbReference type="Proteomes" id="UP000266841">
    <property type="component" value="Unassembled WGS sequence"/>
</dbReference>
<sequence>TAEGSARPRLPIYVVALSRRRRRSNDQLTLADTSRRRLSTAQKPAPTAHPSCRLRQTTPWQWCLKRRTYEQLSGARGAESRMDLAPVDRNEAADTSRVLSLESLVSQSSKHHDDGDTSLSEHRSKCDNQHFCLVVDIMRQLAGRRILDGAVNLPTDSRLSGAREGREKEQAGKPSNSARTKYSWLDSAPDTRLRSACCCFFALWLIDATVTPGPPDPSSKGVPPHPADPARAAHVTPLVLVDPSTDRIQEALSGPPVAQRKTDRRTPMSSSPVTAAAVSSCVFLGTFARPQYSGR</sequence>
<feature type="compositionally biased region" description="Basic and acidic residues" evidence="1">
    <location>
        <begin position="161"/>
        <end position="171"/>
    </location>
</feature>
<organism evidence="2 3">
    <name type="scientific">Thalassiosira oceanica</name>
    <name type="common">Marine diatom</name>
    <dbReference type="NCBI Taxonomy" id="159749"/>
    <lineage>
        <taxon>Eukaryota</taxon>
        <taxon>Sar</taxon>
        <taxon>Stramenopiles</taxon>
        <taxon>Ochrophyta</taxon>
        <taxon>Bacillariophyta</taxon>
        <taxon>Coscinodiscophyceae</taxon>
        <taxon>Thalassiosirophycidae</taxon>
        <taxon>Thalassiosirales</taxon>
        <taxon>Thalassiosiraceae</taxon>
        <taxon>Thalassiosira</taxon>
    </lineage>
</organism>
<dbReference type="AlphaFoldDB" id="K0TDA3"/>
<name>K0TDA3_THAOC</name>
<gene>
    <name evidence="2" type="ORF">THAOC_02841</name>
</gene>
<feature type="region of interest" description="Disordered" evidence="1">
    <location>
        <begin position="154"/>
        <end position="181"/>
    </location>
</feature>
<protein>
    <submittedName>
        <fullName evidence="2">Uncharacterized protein</fullName>
    </submittedName>
</protein>
<feature type="region of interest" description="Disordered" evidence="1">
    <location>
        <begin position="250"/>
        <end position="271"/>
    </location>
</feature>
<accession>K0TDA3</accession>
<evidence type="ECO:0000256" key="1">
    <source>
        <dbReference type="SAM" id="MobiDB-lite"/>
    </source>
</evidence>
<proteinExistence type="predicted"/>
<comment type="caution">
    <text evidence="2">The sequence shown here is derived from an EMBL/GenBank/DDBJ whole genome shotgun (WGS) entry which is preliminary data.</text>
</comment>
<feature type="region of interest" description="Disordered" evidence="1">
    <location>
        <begin position="25"/>
        <end position="52"/>
    </location>
</feature>
<dbReference type="EMBL" id="AGNL01002938">
    <property type="protein sequence ID" value="EJK75430.1"/>
    <property type="molecule type" value="Genomic_DNA"/>
</dbReference>
<evidence type="ECO:0000313" key="2">
    <source>
        <dbReference type="EMBL" id="EJK75430.1"/>
    </source>
</evidence>
<feature type="non-terminal residue" evidence="2">
    <location>
        <position position="1"/>
    </location>
</feature>